<organism evidence="7 8">
    <name type="scientific">Arcicella aurantiaca</name>
    <dbReference type="NCBI Taxonomy" id="591202"/>
    <lineage>
        <taxon>Bacteria</taxon>
        <taxon>Pseudomonadati</taxon>
        <taxon>Bacteroidota</taxon>
        <taxon>Cytophagia</taxon>
        <taxon>Cytophagales</taxon>
        <taxon>Flectobacillaceae</taxon>
        <taxon>Arcicella</taxon>
    </lineage>
</organism>
<feature type="transmembrane region" description="Helical" evidence="5">
    <location>
        <begin position="33"/>
        <end position="52"/>
    </location>
</feature>
<dbReference type="EMBL" id="QGGO01000020">
    <property type="protein sequence ID" value="PWK22391.1"/>
    <property type="molecule type" value="Genomic_DNA"/>
</dbReference>
<keyword evidence="2 5" id="KW-0812">Transmembrane</keyword>
<feature type="transmembrane region" description="Helical" evidence="5">
    <location>
        <begin position="59"/>
        <end position="79"/>
    </location>
</feature>
<evidence type="ECO:0000259" key="6">
    <source>
        <dbReference type="Pfam" id="PF04932"/>
    </source>
</evidence>
<sequence>MKFFNSYFFLILAIFSFLKPSGFDIYNMHLINSTINFIRFFFAILIFIKYLGTFHKLSVFLSLQLFFFFLLLISTLINNSKIENFSIFSISVIVFTMLVEIYANRKFRLLIEALFFNYFVILSVNLLLMYYLHGFKSEESLIEEKAISFISSDNLTASYLFPALCVSFLYSVLHKNKYNYYSMILYAVVLLTAIKIWSATSLVGIVLILAYIFIFYGTPIEKTIKYAYLIIFAVFLIIGLTFFNIQNYFYFLIVDILEKDITMTGRTNIWQIGINGFNESPIIGMGYGAMIIDNGLIQLLFSGGVLGLCIYVMMFLTGTKKIFSPEHNHNSLNRFFSFVLFTTLIMSISESWFYFFGFFVILNLANNLDKLSHYLLWLQRRKNEKKIRLY</sequence>
<reference evidence="7 8" key="1">
    <citation type="submission" date="2018-05" db="EMBL/GenBank/DDBJ databases">
        <title>Genomic Encyclopedia of Archaeal and Bacterial Type Strains, Phase II (KMG-II): from individual species to whole genera.</title>
        <authorList>
            <person name="Goeker M."/>
        </authorList>
    </citation>
    <scope>NUCLEOTIDE SEQUENCE [LARGE SCALE GENOMIC DNA]</scope>
    <source>
        <strain evidence="7 8">DSM 22214</strain>
    </source>
</reference>
<feature type="domain" description="O-antigen ligase-related" evidence="6">
    <location>
        <begin position="198"/>
        <end position="309"/>
    </location>
</feature>
<evidence type="ECO:0000256" key="3">
    <source>
        <dbReference type="ARBA" id="ARBA00022989"/>
    </source>
</evidence>
<dbReference type="GO" id="GO:0016874">
    <property type="term" value="F:ligase activity"/>
    <property type="evidence" value="ECO:0007669"/>
    <property type="project" value="UniProtKB-KW"/>
</dbReference>
<feature type="transmembrane region" description="Helical" evidence="5">
    <location>
        <begin position="185"/>
        <end position="214"/>
    </location>
</feature>
<dbReference type="InterPro" id="IPR007016">
    <property type="entry name" value="O-antigen_ligase-rel_domated"/>
</dbReference>
<feature type="transmembrane region" description="Helical" evidence="5">
    <location>
        <begin position="85"/>
        <end position="103"/>
    </location>
</feature>
<feature type="transmembrane region" description="Helical" evidence="5">
    <location>
        <begin position="155"/>
        <end position="173"/>
    </location>
</feature>
<name>A0A316DW88_9BACT</name>
<comment type="subcellular location">
    <subcellularLocation>
        <location evidence="1">Membrane</location>
        <topology evidence="1">Multi-pass membrane protein</topology>
    </subcellularLocation>
</comment>
<evidence type="ECO:0000256" key="4">
    <source>
        <dbReference type="ARBA" id="ARBA00023136"/>
    </source>
</evidence>
<comment type="caution">
    <text evidence="7">The sequence shown here is derived from an EMBL/GenBank/DDBJ whole genome shotgun (WGS) entry which is preliminary data.</text>
</comment>
<accession>A0A316DW88</accession>
<dbReference type="Pfam" id="PF04932">
    <property type="entry name" value="Wzy_C"/>
    <property type="match status" value="1"/>
</dbReference>
<feature type="transmembrane region" description="Helical" evidence="5">
    <location>
        <begin position="226"/>
        <end position="245"/>
    </location>
</feature>
<evidence type="ECO:0000313" key="8">
    <source>
        <dbReference type="Proteomes" id="UP000245489"/>
    </source>
</evidence>
<evidence type="ECO:0000256" key="1">
    <source>
        <dbReference type="ARBA" id="ARBA00004141"/>
    </source>
</evidence>
<keyword evidence="4 5" id="KW-0472">Membrane</keyword>
<keyword evidence="8" id="KW-1185">Reference proteome</keyword>
<keyword evidence="7" id="KW-0436">Ligase</keyword>
<evidence type="ECO:0000313" key="7">
    <source>
        <dbReference type="EMBL" id="PWK22391.1"/>
    </source>
</evidence>
<proteinExistence type="predicted"/>
<feature type="transmembrane region" description="Helical" evidence="5">
    <location>
        <begin position="295"/>
        <end position="316"/>
    </location>
</feature>
<dbReference type="Proteomes" id="UP000245489">
    <property type="component" value="Unassembled WGS sequence"/>
</dbReference>
<dbReference type="AlphaFoldDB" id="A0A316DW88"/>
<feature type="transmembrane region" description="Helical" evidence="5">
    <location>
        <begin position="115"/>
        <end position="135"/>
    </location>
</feature>
<keyword evidence="3 5" id="KW-1133">Transmembrane helix</keyword>
<feature type="transmembrane region" description="Helical" evidence="5">
    <location>
        <begin position="336"/>
        <end position="362"/>
    </location>
</feature>
<gene>
    <name evidence="7" type="ORF">LV89_03456</name>
</gene>
<evidence type="ECO:0000256" key="2">
    <source>
        <dbReference type="ARBA" id="ARBA00022692"/>
    </source>
</evidence>
<evidence type="ECO:0000256" key="5">
    <source>
        <dbReference type="SAM" id="Phobius"/>
    </source>
</evidence>
<protein>
    <submittedName>
        <fullName evidence="7">O-antigen ligase</fullName>
    </submittedName>
</protein>